<sequence length="313" mass="33737">MSATSPTAVVPSPDTVPSPDPQQEASQEPQQRPRPFSSANLLQTVATGYVPLIIATLVVFLPLLWMLLSSFKQPGEIVTMDLKLLPESLNVENYATAMTTVPFAQFFANSLIVTLIGSSIKVILAILTAYALVFVRFPFKNVIFVLILVALMVPAQVSILPNYILIAGMGGKNTLWGIILPGLGTAFGTFLLRQHFLTLPPSILEAAEIDGAGHWRRLWRIIVPVSVPSIATVALVTVVSEWNDYIWPLIITDRPETMTLPVGLTLLQNSESNGAGWGILMAGAVLVIVPILLVFAALQRYIVAGLTQGSVTG</sequence>
<dbReference type="Pfam" id="PF00528">
    <property type="entry name" value="BPD_transp_1"/>
    <property type="match status" value="1"/>
</dbReference>
<evidence type="ECO:0000256" key="3">
    <source>
        <dbReference type="ARBA" id="ARBA00022475"/>
    </source>
</evidence>
<keyword evidence="3" id="KW-1003">Cell membrane</keyword>
<evidence type="ECO:0000313" key="10">
    <source>
        <dbReference type="EMBL" id="MEO3942269.1"/>
    </source>
</evidence>
<feature type="region of interest" description="Disordered" evidence="8">
    <location>
        <begin position="1"/>
        <end position="35"/>
    </location>
</feature>
<accession>A0ABV0GUY1</accession>
<keyword evidence="6 7" id="KW-0472">Membrane</keyword>
<comment type="caution">
    <text evidence="10">The sequence shown here is derived from an EMBL/GenBank/DDBJ whole genome shotgun (WGS) entry which is preliminary data.</text>
</comment>
<dbReference type="InterPro" id="IPR035906">
    <property type="entry name" value="MetI-like_sf"/>
</dbReference>
<keyword evidence="5 7" id="KW-1133">Transmembrane helix</keyword>
<name>A0ABV0GUY1_PAENI</name>
<evidence type="ECO:0000256" key="4">
    <source>
        <dbReference type="ARBA" id="ARBA00022692"/>
    </source>
</evidence>
<evidence type="ECO:0000256" key="7">
    <source>
        <dbReference type="RuleBase" id="RU363032"/>
    </source>
</evidence>
<dbReference type="PROSITE" id="PS50928">
    <property type="entry name" value="ABC_TM1"/>
    <property type="match status" value="1"/>
</dbReference>
<feature type="transmembrane region" description="Helical" evidence="7">
    <location>
        <begin position="218"/>
        <end position="239"/>
    </location>
</feature>
<feature type="transmembrane region" description="Helical" evidence="7">
    <location>
        <begin position="111"/>
        <end position="135"/>
    </location>
</feature>
<evidence type="ECO:0000256" key="5">
    <source>
        <dbReference type="ARBA" id="ARBA00022989"/>
    </source>
</evidence>
<feature type="transmembrane region" description="Helical" evidence="7">
    <location>
        <begin position="41"/>
        <end position="65"/>
    </location>
</feature>
<keyword evidence="4 7" id="KW-0812">Transmembrane</keyword>
<feature type="domain" description="ABC transmembrane type-1" evidence="9">
    <location>
        <begin position="107"/>
        <end position="298"/>
    </location>
</feature>
<protein>
    <submittedName>
        <fullName evidence="10">Carbohydrate ABC transporter permease</fullName>
    </submittedName>
</protein>
<feature type="transmembrane region" description="Helical" evidence="7">
    <location>
        <begin position="174"/>
        <end position="192"/>
    </location>
</feature>
<dbReference type="EMBL" id="JBBMFV010000004">
    <property type="protein sequence ID" value="MEO3942269.1"/>
    <property type="molecule type" value="Genomic_DNA"/>
</dbReference>
<evidence type="ECO:0000313" key="11">
    <source>
        <dbReference type="Proteomes" id="UP001448614"/>
    </source>
</evidence>
<keyword evidence="11" id="KW-1185">Reference proteome</keyword>
<evidence type="ECO:0000256" key="2">
    <source>
        <dbReference type="ARBA" id="ARBA00022448"/>
    </source>
</evidence>
<dbReference type="PANTHER" id="PTHR43744:SF13">
    <property type="entry name" value="SN-GLYCEROL-3-PHOSPHATE TRANSPORT INTEGRAL MEMBRANE PROTEIN ABC TRANSPORTER UGPE-RELATED"/>
    <property type="match status" value="1"/>
</dbReference>
<evidence type="ECO:0000256" key="1">
    <source>
        <dbReference type="ARBA" id="ARBA00004651"/>
    </source>
</evidence>
<dbReference type="Proteomes" id="UP001448614">
    <property type="component" value="Unassembled WGS sequence"/>
</dbReference>
<keyword evidence="2 7" id="KW-0813">Transport</keyword>
<proteinExistence type="inferred from homology"/>
<feature type="transmembrane region" description="Helical" evidence="7">
    <location>
        <begin position="275"/>
        <end position="298"/>
    </location>
</feature>
<dbReference type="RefSeq" id="WP_347782989.1">
    <property type="nucleotide sequence ID" value="NZ_JBBMFV010000004.1"/>
</dbReference>
<dbReference type="CDD" id="cd06261">
    <property type="entry name" value="TM_PBP2"/>
    <property type="match status" value="1"/>
</dbReference>
<feature type="compositionally biased region" description="Low complexity" evidence="8">
    <location>
        <begin position="1"/>
        <end position="13"/>
    </location>
</feature>
<dbReference type="Gene3D" id="1.10.3720.10">
    <property type="entry name" value="MetI-like"/>
    <property type="match status" value="1"/>
</dbReference>
<evidence type="ECO:0000256" key="8">
    <source>
        <dbReference type="SAM" id="MobiDB-lite"/>
    </source>
</evidence>
<dbReference type="InterPro" id="IPR000515">
    <property type="entry name" value="MetI-like"/>
</dbReference>
<comment type="similarity">
    <text evidence="7">Belongs to the binding-protein-dependent transport system permease family.</text>
</comment>
<feature type="transmembrane region" description="Helical" evidence="7">
    <location>
        <begin position="142"/>
        <end position="168"/>
    </location>
</feature>
<gene>
    <name evidence="10" type="ORF">V3C41_14415</name>
</gene>
<comment type="subcellular location">
    <subcellularLocation>
        <location evidence="1 7">Cell membrane</location>
        <topology evidence="1 7">Multi-pass membrane protein</topology>
    </subcellularLocation>
</comment>
<dbReference type="SUPFAM" id="SSF161098">
    <property type="entry name" value="MetI-like"/>
    <property type="match status" value="1"/>
</dbReference>
<dbReference type="PANTHER" id="PTHR43744">
    <property type="entry name" value="ABC TRANSPORTER PERMEASE PROTEIN MG189-RELATED-RELATED"/>
    <property type="match status" value="1"/>
</dbReference>
<reference evidence="10 11" key="1">
    <citation type="journal article" date="2024" name="Appl. Microbiol. Biotechnol.">
        <title>Biosynthetic gene clusters with biotechnological applications in novel Antarctic isolates from Actinomycetota.</title>
        <authorList>
            <person name="Bruna P."/>
            <person name="Nunez-Montero K."/>
            <person name="Contreras M.J."/>
            <person name="Leal K."/>
            <person name="Garcia M."/>
            <person name="Abanto M."/>
            <person name="Barrientos L."/>
        </authorList>
    </citation>
    <scope>NUCLEOTIDE SEQUENCE [LARGE SCALE GENOMIC DNA]</scope>
    <source>
        <strain evidence="10 11">Se16.17</strain>
    </source>
</reference>
<evidence type="ECO:0000259" key="9">
    <source>
        <dbReference type="PROSITE" id="PS50928"/>
    </source>
</evidence>
<evidence type="ECO:0000256" key="6">
    <source>
        <dbReference type="ARBA" id="ARBA00023136"/>
    </source>
</evidence>
<organism evidence="10 11">
    <name type="scientific">Paenarthrobacter nicotinovorans</name>
    <name type="common">Arthrobacter nicotinovorans</name>
    <dbReference type="NCBI Taxonomy" id="29320"/>
    <lineage>
        <taxon>Bacteria</taxon>
        <taxon>Bacillati</taxon>
        <taxon>Actinomycetota</taxon>
        <taxon>Actinomycetes</taxon>
        <taxon>Micrococcales</taxon>
        <taxon>Micrococcaceae</taxon>
        <taxon>Paenarthrobacter</taxon>
    </lineage>
</organism>